<name>F8C0U9_AFIC5</name>
<dbReference type="RefSeq" id="WP_013913387.1">
    <property type="nucleotide sequence ID" value="NC_011386.1"/>
</dbReference>
<dbReference type="EMBL" id="CP002826">
    <property type="protein sequence ID" value="AEI07865.1"/>
    <property type="molecule type" value="Genomic_DNA"/>
</dbReference>
<dbReference type="AlphaFoldDB" id="F8C0U9"/>
<dbReference type="STRING" id="504832.OCA5_c31870"/>
<accession>F8C0U9</accession>
<sequence>MQIICPHCTTHYDVDSAKFGAAGRNVRCARCGETWLARVEPTPAMAGPDQFEEIDAGWGLSETPVREETTPHVPSPSIAAGWENEDTASDDSDFEEATQPAKGPEWLQSLLRPLKPLAHAPIFSHVASRMPSLSRLRIPKVSLSFAATAMVAISLGLVIWRADVVRLLPQTGPFFKAVGLGVNLRGLNFEKLQLSAETVNGKPVLVIQGAMTNITRKPVELPRLRFIVRDANGTDIYAWNSVLEQPVLKAQERLAFKSRLASPPQEGREIAVRFFQRRDIATGVN</sequence>
<dbReference type="OrthoDB" id="7159357at2"/>
<evidence type="ECO:0000313" key="5">
    <source>
        <dbReference type="Proteomes" id="UP000007730"/>
    </source>
</evidence>
<keyword evidence="2" id="KW-0812">Transmembrane</keyword>
<protein>
    <recommendedName>
        <fullName evidence="3">Zinc finger/thioredoxin putative domain-containing protein</fullName>
    </recommendedName>
</protein>
<keyword evidence="5" id="KW-1185">Reference proteome</keyword>
<feature type="transmembrane region" description="Helical" evidence="2">
    <location>
        <begin position="141"/>
        <end position="160"/>
    </location>
</feature>
<dbReference type="HOGENOM" id="CLU_079564_0_0_5"/>
<keyword evidence="2" id="KW-0472">Membrane</keyword>
<feature type="region of interest" description="Disordered" evidence="1">
    <location>
        <begin position="64"/>
        <end position="99"/>
    </location>
</feature>
<evidence type="ECO:0000313" key="4">
    <source>
        <dbReference type="EMBL" id="AEI07865.1"/>
    </source>
</evidence>
<dbReference type="Pfam" id="PF13717">
    <property type="entry name" value="Zn_ribbon_4"/>
    <property type="match status" value="1"/>
</dbReference>
<dbReference type="PATRIC" id="fig|504832.7.peg.3350"/>
<reference evidence="4 5" key="1">
    <citation type="journal article" date="2011" name="J. Bacteriol.">
        <title>Complete genome sequences of the chemolithoautotrophic Oligotropha carboxidovorans strains OM4 and OM5.</title>
        <authorList>
            <person name="Volland S."/>
            <person name="Rachinger M."/>
            <person name="Strittmatter A."/>
            <person name="Daniel R."/>
            <person name="Gottschalk G."/>
            <person name="Meyer O."/>
        </authorList>
    </citation>
    <scope>NUCLEOTIDE SEQUENCE [LARGE SCALE GENOMIC DNA]</scope>
    <source>
        <strain evidence="5">ATCC 49405 / DSM 1227 / KCTC 32145 / OM5</strain>
    </source>
</reference>
<dbReference type="eggNOG" id="ENOG5032ZVA">
    <property type="taxonomic scope" value="Bacteria"/>
</dbReference>
<evidence type="ECO:0000256" key="1">
    <source>
        <dbReference type="SAM" id="MobiDB-lite"/>
    </source>
</evidence>
<proteinExistence type="predicted"/>
<dbReference type="NCBIfam" id="TIGR02098">
    <property type="entry name" value="MJ0042_CXXC"/>
    <property type="match status" value="1"/>
</dbReference>
<evidence type="ECO:0000259" key="3">
    <source>
        <dbReference type="Pfam" id="PF13717"/>
    </source>
</evidence>
<dbReference type="InterPro" id="IPR011723">
    <property type="entry name" value="Znf/thioredoxin_put"/>
</dbReference>
<evidence type="ECO:0000256" key="2">
    <source>
        <dbReference type="SAM" id="Phobius"/>
    </source>
</evidence>
<feature type="compositionally biased region" description="Acidic residues" evidence="1">
    <location>
        <begin position="83"/>
        <end position="96"/>
    </location>
</feature>
<keyword evidence="2" id="KW-1133">Transmembrane helix</keyword>
<organism evidence="4 5">
    <name type="scientific">Afipia carboxidovorans (strain ATCC 49405 / DSM 1227 / KCTC 32145 / OM5)</name>
    <name type="common">Oligotropha carboxidovorans</name>
    <dbReference type="NCBI Taxonomy" id="504832"/>
    <lineage>
        <taxon>Bacteria</taxon>
        <taxon>Pseudomonadati</taxon>
        <taxon>Pseudomonadota</taxon>
        <taxon>Alphaproteobacteria</taxon>
        <taxon>Hyphomicrobiales</taxon>
        <taxon>Nitrobacteraceae</taxon>
        <taxon>Afipia</taxon>
    </lineage>
</organism>
<gene>
    <name evidence="4" type="ordered locus">OCA5_c31870</name>
</gene>
<dbReference type="Proteomes" id="UP000007730">
    <property type="component" value="Chromosome"/>
</dbReference>
<feature type="domain" description="Zinc finger/thioredoxin putative" evidence="3">
    <location>
        <begin position="1"/>
        <end position="35"/>
    </location>
</feature>
<dbReference type="KEGG" id="ocg:OCA5_c31870"/>